<evidence type="ECO:0000313" key="10">
    <source>
        <dbReference type="EMBL" id="BAO40558.1"/>
    </source>
</evidence>
<dbReference type="SMART" id="SM00547">
    <property type="entry name" value="ZnF_RBZ"/>
    <property type="match status" value="2"/>
</dbReference>
<evidence type="ECO:0000256" key="3">
    <source>
        <dbReference type="ARBA" id="ARBA00022723"/>
    </source>
</evidence>
<dbReference type="InterPro" id="IPR031558">
    <property type="entry name" value="Vps36-NZF-N"/>
</dbReference>
<keyword evidence="2 7" id="KW-0813">Transport</keyword>
<dbReference type="Gene3D" id="1.10.10.10">
    <property type="entry name" value="Winged helix-like DNA-binding domain superfamily/Winged helix DNA-binding domain"/>
    <property type="match status" value="2"/>
</dbReference>
<organism evidence="10 11">
    <name type="scientific">Kluyveromyces marxianus (strain DMKU3-1042 / BCC 29191 / NBRC 104275)</name>
    <name type="common">Yeast</name>
    <name type="synonym">Candida kefyr</name>
    <dbReference type="NCBI Taxonomy" id="1003335"/>
    <lineage>
        <taxon>Eukaryota</taxon>
        <taxon>Fungi</taxon>
        <taxon>Dikarya</taxon>
        <taxon>Ascomycota</taxon>
        <taxon>Saccharomycotina</taxon>
        <taxon>Saccharomycetes</taxon>
        <taxon>Saccharomycetales</taxon>
        <taxon>Saccharomycetaceae</taxon>
        <taxon>Kluyveromyces</taxon>
    </lineage>
</organism>
<dbReference type="OrthoDB" id="271448at2759"/>
<dbReference type="PANTHER" id="PTHR13128:SF12">
    <property type="entry name" value="VACUOLAR PROTEIN-SORTING-ASSOCIATED PROTEIN 36"/>
    <property type="match status" value="1"/>
</dbReference>
<feature type="domain" description="GLUE N-terminal" evidence="9">
    <location>
        <begin position="11"/>
        <end position="276"/>
    </location>
</feature>
<dbReference type="GO" id="GO:0000814">
    <property type="term" value="C:ESCRT II complex"/>
    <property type="evidence" value="ECO:0007669"/>
    <property type="project" value="UniProtKB-UniRule"/>
</dbReference>
<dbReference type="Pfam" id="PF16988">
    <property type="entry name" value="Vps36-NZF-N"/>
    <property type="match status" value="1"/>
</dbReference>
<comment type="subunit">
    <text evidence="7">Component of the endosomal sorting complex required for transport II (ESCRT-II).</text>
</comment>
<comment type="similarity">
    <text evidence="1 7">Belongs to the VPS36 family.</text>
</comment>
<feature type="coiled-coil region" evidence="8">
    <location>
        <begin position="326"/>
        <end position="353"/>
    </location>
</feature>
<dbReference type="KEGG" id="kmx:KLMA_40534"/>
<dbReference type="SUPFAM" id="SSF90209">
    <property type="entry name" value="Ran binding protein zinc finger-like"/>
    <property type="match status" value="2"/>
</dbReference>
<comment type="function">
    <text evidence="7">Component of the ESCRT-II complex (endosomal sorting complex required for transport II), which is required for multivesicular body (MVB) formation and sorting of endosomal cargo proteins into MVBs.</text>
</comment>
<evidence type="ECO:0000256" key="8">
    <source>
        <dbReference type="SAM" id="Coils"/>
    </source>
</evidence>
<keyword evidence="7" id="KW-0963">Cytoplasm</keyword>
<name>W0TC01_KLUMD</name>
<dbReference type="InterPro" id="IPR021648">
    <property type="entry name" value="GLUE_dom"/>
</dbReference>
<dbReference type="Proteomes" id="UP000065495">
    <property type="component" value="Chromosome 4"/>
</dbReference>
<dbReference type="VEuPathDB" id="FungiDB:KLMA_40534"/>
<evidence type="ECO:0000256" key="7">
    <source>
        <dbReference type="RuleBase" id="RU367095"/>
    </source>
</evidence>
<dbReference type="SUPFAM" id="SSF46785">
    <property type="entry name" value="Winged helix' DNA-binding domain"/>
    <property type="match status" value="2"/>
</dbReference>
<dbReference type="GO" id="GO:0008270">
    <property type="term" value="F:zinc ion binding"/>
    <property type="evidence" value="ECO:0007669"/>
    <property type="project" value="UniProtKB-KW"/>
</dbReference>
<keyword evidence="5" id="KW-0862">Zinc</keyword>
<dbReference type="RefSeq" id="XP_022676379.1">
    <property type="nucleotide sequence ID" value="XM_022819855.1"/>
</dbReference>
<evidence type="ECO:0000313" key="11">
    <source>
        <dbReference type="Proteomes" id="UP000065495"/>
    </source>
</evidence>
<evidence type="ECO:0000256" key="1">
    <source>
        <dbReference type="ARBA" id="ARBA00009697"/>
    </source>
</evidence>
<dbReference type="InterPro" id="IPR036388">
    <property type="entry name" value="WH-like_DNA-bd_sf"/>
</dbReference>
<dbReference type="PANTHER" id="PTHR13128">
    <property type="entry name" value="VACUOLAR PROTEIN-SORTING-ASSOCIATED PROTEIN 36"/>
    <property type="match status" value="1"/>
</dbReference>
<dbReference type="PROSITE" id="PS51495">
    <property type="entry name" value="GLUE"/>
    <property type="match status" value="1"/>
</dbReference>
<keyword evidence="3" id="KW-0479">Metal-binding</keyword>
<dbReference type="Pfam" id="PF11605">
    <property type="entry name" value="Vps36_ESCRT-II"/>
    <property type="match status" value="1"/>
</dbReference>
<dbReference type="AlphaFoldDB" id="W0TC01"/>
<keyword evidence="8" id="KW-0175">Coiled coil</keyword>
<dbReference type="GO" id="GO:0043130">
    <property type="term" value="F:ubiquitin binding"/>
    <property type="evidence" value="ECO:0007669"/>
    <property type="project" value="UniProtKB-UniRule"/>
</dbReference>
<keyword evidence="4" id="KW-0863">Zinc-finger</keyword>
<dbReference type="InterPro" id="IPR011993">
    <property type="entry name" value="PH-like_dom_sf"/>
</dbReference>
<dbReference type="InterPro" id="IPR036390">
    <property type="entry name" value="WH_DNA-bd_sf"/>
</dbReference>
<evidence type="ECO:0000259" key="9">
    <source>
        <dbReference type="PROSITE" id="PS51495"/>
    </source>
</evidence>
<dbReference type="EMBL" id="AP012216">
    <property type="protein sequence ID" value="BAO40558.1"/>
    <property type="molecule type" value="Genomic_DNA"/>
</dbReference>
<comment type="subcellular location">
    <subcellularLocation>
        <location evidence="7">Cytoplasm</location>
    </subcellularLocation>
    <subcellularLocation>
        <location evidence="7">Endosome</location>
    </subcellularLocation>
</comment>
<proteinExistence type="inferred from homology"/>
<evidence type="ECO:0000256" key="2">
    <source>
        <dbReference type="ARBA" id="ARBA00022448"/>
    </source>
</evidence>
<dbReference type="SUPFAM" id="SSF50729">
    <property type="entry name" value="PH domain-like"/>
    <property type="match status" value="1"/>
</dbReference>
<gene>
    <name evidence="10" type="primary">VPS36</name>
    <name evidence="10" type="ORF">KLMA_40534</name>
</gene>
<dbReference type="GO" id="GO:0032266">
    <property type="term" value="F:phosphatidylinositol-3-phosphate binding"/>
    <property type="evidence" value="ECO:0007669"/>
    <property type="project" value="UniProtKB-UniRule"/>
</dbReference>
<evidence type="ECO:0000256" key="4">
    <source>
        <dbReference type="ARBA" id="ARBA00022771"/>
    </source>
</evidence>
<keyword evidence="6 7" id="KW-0653">Protein transport</keyword>
<dbReference type="GO" id="GO:0031902">
    <property type="term" value="C:late endosome membrane"/>
    <property type="evidence" value="ECO:0007669"/>
    <property type="project" value="UniProtKB-UniRule"/>
</dbReference>
<dbReference type="InterPro" id="IPR037855">
    <property type="entry name" value="Vps36"/>
</dbReference>
<dbReference type="Pfam" id="PF04157">
    <property type="entry name" value="EAP30"/>
    <property type="match status" value="1"/>
</dbReference>
<dbReference type="InterPro" id="IPR040608">
    <property type="entry name" value="Snf8/Vps36"/>
</dbReference>
<evidence type="ECO:0000256" key="5">
    <source>
        <dbReference type="ARBA" id="ARBA00022833"/>
    </source>
</evidence>
<dbReference type="CDD" id="cd13227">
    <property type="entry name" value="PH-GRAM-like_Vps36"/>
    <property type="match status" value="1"/>
</dbReference>
<sequence length="527" mass="59423">MSPGFSYWHPVEIAGSGQPLLRENERDIYVEQCVGLYHGKSKILNKQKGRLYLTSQRIIYVDELDAKKESVCIENYDIENIEYSSKFLKRSAKIILFFKDTPYSEDLGNEGGTQQSSTSVTEWLCPICTSKNTYNGTLDSTQSTLPACQTCGVPADKDMAKDSITVKAEEISKGSGKLENTCPVCTFINHPQLRSCEMCGARLKQLDRITAKNTYNSKDNKYGDGVRIVLEEKSSATEAQKQFGQLSFRKTDGTVFYEALAKQLQIIARNESQHLFNQNVVAINGVPKDPVIDPDLVLLNNDMSLIGITALEKNKEHQLLKNNIVMSNALSDLNNLMALAEEIEKMYQEGSNEKKNNSPILFVDREKYLNKEVFLEEIAREIYGFVESELRGDNGIIVTLVDLYALYNKSVRIGTGLISPDEMRQACEKFKSLGLNDLNLIKINGRVLCLAFQDSFDHIRTKISQIAAMKPGVDILQITTELNEYEKNSWSMGVISEVLQYCVTEGDLVIDEQISGTNYYFNTYWKT</sequence>
<dbReference type="InterPro" id="IPR001876">
    <property type="entry name" value="Znf_RanBP2"/>
</dbReference>
<dbReference type="GeneID" id="34716520"/>
<dbReference type="GO" id="GO:0043328">
    <property type="term" value="P:protein transport to vacuole involved in ubiquitin-dependent protein catabolic process via the multivesicular body sorting pathway"/>
    <property type="evidence" value="ECO:0007669"/>
    <property type="project" value="UniProtKB-UniRule"/>
</dbReference>
<dbReference type="InterPro" id="IPR036443">
    <property type="entry name" value="Znf_RanBP2_sf"/>
</dbReference>
<reference evidence="10 11" key="1">
    <citation type="journal article" date="2015" name="Biotechnol. Biofuels">
        <title>Genetic basis of the highly efficient yeast Kluyveromyces marxianus: complete genome sequence and transcriptome analyses.</title>
        <authorList>
            <person name="Lertwattanasakul N."/>
            <person name="Kosaka T."/>
            <person name="Hosoyama A."/>
            <person name="Suzuki Y."/>
            <person name="Rodrussamee N."/>
            <person name="Matsutani M."/>
            <person name="Murata M."/>
            <person name="Fujimoto N."/>
            <person name="Suprayogi"/>
            <person name="Tsuchikane K."/>
            <person name="Limtong S."/>
            <person name="Fujita N."/>
            <person name="Yamada M."/>
        </authorList>
    </citation>
    <scope>NUCLEOTIDE SEQUENCE [LARGE SCALE GENOMIC DNA]</scope>
    <source>
        <strain evidence="11">DMKU3-1042 / BCC 29191 / NBRC 104275</strain>
    </source>
</reference>
<evidence type="ECO:0000256" key="6">
    <source>
        <dbReference type="ARBA" id="ARBA00022927"/>
    </source>
</evidence>
<dbReference type="Gene3D" id="2.30.29.30">
    <property type="entry name" value="Pleckstrin-homology domain (PH domain)/Phosphotyrosine-binding domain (PTB)"/>
    <property type="match status" value="2"/>
</dbReference>
<protein>
    <recommendedName>
        <fullName evidence="7">Vacuolar protein-sorting-associated protein 36</fullName>
    </recommendedName>
    <alternativeName>
        <fullName evidence="7">ESCRT-II complex subunit VPS36</fullName>
    </alternativeName>
</protein>
<accession>W0TC01</accession>
<keyword evidence="7" id="KW-0967">Endosome</keyword>